<dbReference type="AlphaFoldDB" id="A0A7S4Q9Y6"/>
<evidence type="ECO:0000313" key="1">
    <source>
        <dbReference type="EMBL" id="CAE4576982.1"/>
    </source>
</evidence>
<accession>A0A7S4Q9Y6</accession>
<gene>
    <name evidence="1" type="ORF">AMON00008_LOCUS16602</name>
</gene>
<sequence length="380" mass="42977">MSMPRGLQASADFGACCEWEVVEDEVEPAASERRRCQDDGRVYTLDAFIARYSGEYCTRELQAYWRDCCRPLTAEQAELAQDLQQAAVRQHHFFTALPQRLACGNGNFYLVSLGGWCGPKLAFRQLEGMDGPSLPWDWGRSTLDNVTHTLQTDFDDFLKADRRLESRWAAQGMCHPHGVICTTKGHAFWHHDLFHPRDRQVLGRRIQRFRGLGQFSPLLFVRAVVTTLELCSAEVLLDLLRQRFGDAVWLLLLVDWQVEDRALLFEETPALLVHTVREGSTPAGQHNSVAYRTPIAAALRYACSGEHPGPFLRLCAVSELLERPDGLLRHASFGENLTDPMAYEPVMPPPRAIEDAQGGLQRRILREQYENALAVEAKTT</sequence>
<reference evidence="1" key="1">
    <citation type="submission" date="2021-01" db="EMBL/GenBank/DDBJ databases">
        <authorList>
            <person name="Corre E."/>
            <person name="Pelletier E."/>
            <person name="Niang G."/>
            <person name="Scheremetjew M."/>
            <person name="Finn R."/>
            <person name="Kale V."/>
            <person name="Holt S."/>
            <person name="Cochrane G."/>
            <person name="Meng A."/>
            <person name="Brown T."/>
            <person name="Cohen L."/>
        </authorList>
    </citation>
    <scope>NUCLEOTIDE SEQUENCE</scope>
    <source>
        <strain evidence="1">CCMP3105</strain>
    </source>
</reference>
<proteinExistence type="predicted"/>
<organism evidence="1">
    <name type="scientific">Alexandrium monilatum</name>
    <dbReference type="NCBI Taxonomy" id="311494"/>
    <lineage>
        <taxon>Eukaryota</taxon>
        <taxon>Sar</taxon>
        <taxon>Alveolata</taxon>
        <taxon>Dinophyceae</taxon>
        <taxon>Gonyaulacales</taxon>
        <taxon>Pyrocystaceae</taxon>
        <taxon>Alexandrium</taxon>
    </lineage>
</organism>
<protein>
    <submittedName>
        <fullName evidence="1">Uncharacterized protein</fullName>
    </submittedName>
</protein>
<dbReference type="InterPro" id="IPR014903">
    <property type="entry name" value="DUF1796"/>
</dbReference>
<dbReference type="Pfam" id="PF08795">
    <property type="entry name" value="DUF1796"/>
    <property type="match status" value="1"/>
</dbReference>
<name>A0A7S4Q9Y6_9DINO</name>
<dbReference type="EMBL" id="HBNR01024721">
    <property type="protein sequence ID" value="CAE4576982.1"/>
    <property type="molecule type" value="Transcribed_RNA"/>
</dbReference>